<proteinExistence type="predicted"/>
<dbReference type="Proteomes" id="UP001567538">
    <property type="component" value="Unassembled WGS sequence"/>
</dbReference>
<sequence length="83" mass="9287">MVFTRIEIVAVLLLMTLLISSQAAEAQHLNPVPSQEGENMMALRPRFKCPYGCCGRARSIYGQSYCRCCPYPANTHFPTKPHA</sequence>
<gene>
    <name evidence="2" type="ORF">AAHA92_20026</name>
</gene>
<keyword evidence="3" id="KW-1185">Reference proteome</keyword>
<evidence type="ECO:0000256" key="1">
    <source>
        <dbReference type="SAM" id="SignalP"/>
    </source>
</evidence>
<evidence type="ECO:0000313" key="2">
    <source>
        <dbReference type="EMBL" id="KAL1543004.1"/>
    </source>
</evidence>
<name>A0ABD1GFW9_SALDI</name>
<dbReference type="EMBL" id="JBEAFC010000008">
    <property type="protein sequence ID" value="KAL1543004.1"/>
    <property type="molecule type" value="Genomic_DNA"/>
</dbReference>
<organism evidence="2 3">
    <name type="scientific">Salvia divinorum</name>
    <name type="common">Maria pastora</name>
    <name type="synonym">Diviner's sage</name>
    <dbReference type="NCBI Taxonomy" id="28513"/>
    <lineage>
        <taxon>Eukaryota</taxon>
        <taxon>Viridiplantae</taxon>
        <taxon>Streptophyta</taxon>
        <taxon>Embryophyta</taxon>
        <taxon>Tracheophyta</taxon>
        <taxon>Spermatophyta</taxon>
        <taxon>Magnoliopsida</taxon>
        <taxon>eudicotyledons</taxon>
        <taxon>Gunneridae</taxon>
        <taxon>Pentapetalae</taxon>
        <taxon>asterids</taxon>
        <taxon>lamiids</taxon>
        <taxon>Lamiales</taxon>
        <taxon>Lamiaceae</taxon>
        <taxon>Nepetoideae</taxon>
        <taxon>Mentheae</taxon>
        <taxon>Salviinae</taxon>
        <taxon>Salvia</taxon>
        <taxon>Salvia subgen. Calosphace</taxon>
    </lineage>
</organism>
<reference evidence="2 3" key="1">
    <citation type="submission" date="2024-06" db="EMBL/GenBank/DDBJ databases">
        <title>A chromosome level genome sequence of Diviner's sage (Salvia divinorum).</title>
        <authorList>
            <person name="Ford S.A."/>
            <person name="Ro D.-K."/>
            <person name="Ness R.W."/>
            <person name="Phillips M.A."/>
        </authorList>
    </citation>
    <scope>NUCLEOTIDE SEQUENCE [LARGE SCALE GENOMIC DNA]</scope>
    <source>
        <strain evidence="2">SAF-2024a</strain>
        <tissue evidence="2">Leaf</tissue>
    </source>
</reference>
<keyword evidence="1" id="KW-0732">Signal</keyword>
<dbReference type="AlphaFoldDB" id="A0ABD1GFW9"/>
<feature type="signal peptide" evidence="1">
    <location>
        <begin position="1"/>
        <end position="26"/>
    </location>
</feature>
<protein>
    <submittedName>
        <fullName evidence="2">Uncharacterized protein</fullName>
    </submittedName>
</protein>
<comment type="caution">
    <text evidence="2">The sequence shown here is derived from an EMBL/GenBank/DDBJ whole genome shotgun (WGS) entry which is preliminary data.</text>
</comment>
<feature type="chain" id="PRO_5044767447" evidence="1">
    <location>
        <begin position="27"/>
        <end position="83"/>
    </location>
</feature>
<evidence type="ECO:0000313" key="3">
    <source>
        <dbReference type="Proteomes" id="UP001567538"/>
    </source>
</evidence>
<accession>A0ABD1GFW9</accession>